<reference evidence="1 2" key="1">
    <citation type="submission" date="2023-11" db="EMBL/GenBank/DDBJ databases">
        <authorList>
            <person name="Cook R."/>
            <person name="Crisci M."/>
            <person name="Pye H."/>
            <person name="Adriaenssens E."/>
            <person name="Santini J."/>
        </authorList>
    </citation>
    <scope>NUCLEOTIDE SEQUENCE [LARGE SCALE GENOMIC DNA]</scope>
    <source>
        <strain evidence="1">Lak_Megaphage_RVC_JS4_GC31</strain>
    </source>
</reference>
<name>A0ABZ0Z1I4_9CAUD</name>
<organism evidence="1 2">
    <name type="scientific">phage Lak_Megaphage_RVC_JS4_GC31</name>
    <dbReference type="NCBI Taxonomy" id="3109228"/>
    <lineage>
        <taxon>Viruses</taxon>
        <taxon>Duplodnaviria</taxon>
        <taxon>Heunggongvirae</taxon>
        <taxon>Uroviricota</taxon>
        <taxon>Caudoviricetes</taxon>
        <taxon>Caudoviricetes code 15 clade</taxon>
    </lineage>
</organism>
<accession>A0ABZ0Z1I4</accession>
<evidence type="ECO:0008006" key="3">
    <source>
        <dbReference type="Google" id="ProtNLM"/>
    </source>
</evidence>
<sequence length="117" mass="13027">MKSIKLFLLTLITVCVLSCSSCGTGTKVVEPTYSASITSVKNLGIDTLTVIQLDSLTNADKLPSYSKWNKSYMKDGDTNVAYEYATIFDKSTGIIYTVKYLRDSKVYVVQKRRTTSK</sequence>
<proteinExistence type="predicted"/>
<evidence type="ECO:0000313" key="2">
    <source>
        <dbReference type="Proteomes" id="UP001349343"/>
    </source>
</evidence>
<keyword evidence="2" id="KW-1185">Reference proteome</keyword>
<dbReference type="Proteomes" id="UP001349343">
    <property type="component" value="Segment"/>
</dbReference>
<evidence type="ECO:0000313" key="1">
    <source>
        <dbReference type="EMBL" id="WQJ52889.1"/>
    </source>
</evidence>
<dbReference type="EMBL" id="OR769222">
    <property type="protein sequence ID" value="WQJ52889.1"/>
    <property type="molecule type" value="Genomic_DNA"/>
</dbReference>
<protein>
    <recommendedName>
        <fullName evidence="3">Lipoprotein</fullName>
    </recommendedName>
</protein>